<dbReference type="EMBL" id="KQ979164">
    <property type="protein sequence ID" value="KYN22384.1"/>
    <property type="molecule type" value="Genomic_DNA"/>
</dbReference>
<keyword evidence="2" id="KW-1185">Reference proteome</keyword>
<reference evidence="1 2" key="1">
    <citation type="submission" date="2015-09" db="EMBL/GenBank/DDBJ databases">
        <title>Trachymyrmex cornetzi WGS genome.</title>
        <authorList>
            <person name="Nygaard S."/>
            <person name="Hu H."/>
            <person name="Boomsma J."/>
            <person name="Zhang G."/>
        </authorList>
    </citation>
    <scope>NUCLEOTIDE SEQUENCE [LARGE SCALE GENOMIC DNA]</scope>
    <source>
        <strain evidence="1">Tcor2-1</strain>
        <tissue evidence="1">Whole body</tissue>
    </source>
</reference>
<gene>
    <name evidence="1" type="ORF">ALC57_05218</name>
</gene>
<dbReference type="AlphaFoldDB" id="A0A151JB99"/>
<sequence>RRNNIPERNDPQVLAVLGMIANNPHISTREIGRQLRWQYRQHRSKNHRSTLWQCCERVKTSLMLSSFPTAAAAAVEVRQLQHKMAEKMEELILIDAESNTEYKLSVSVEDAKDISTQTCIAA</sequence>
<organism evidence="1 2">
    <name type="scientific">Trachymyrmex cornetzi</name>
    <dbReference type="NCBI Taxonomy" id="471704"/>
    <lineage>
        <taxon>Eukaryota</taxon>
        <taxon>Metazoa</taxon>
        <taxon>Ecdysozoa</taxon>
        <taxon>Arthropoda</taxon>
        <taxon>Hexapoda</taxon>
        <taxon>Insecta</taxon>
        <taxon>Pterygota</taxon>
        <taxon>Neoptera</taxon>
        <taxon>Endopterygota</taxon>
        <taxon>Hymenoptera</taxon>
        <taxon>Apocrita</taxon>
        <taxon>Aculeata</taxon>
        <taxon>Formicoidea</taxon>
        <taxon>Formicidae</taxon>
        <taxon>Myrmicinae</taxon>
        <taxon>Trachymyrmex</taxon>
    </lineage>
</organism>
<name>A0A151JB99_9HYME</name>
<evidence type="ECO:0000313" key="1">
    <source>
        <dbReference type="EMBL" id="KYN22384.1"/>
    </source>
</evidence>
<accession>A0A151JB99</accession>
<evidence type="ECO:0008006" key="3">
    <source>
        <dbReference type="Google" id="ProtNLM"/>
    </source>
</evidence>
<protein>
    <recommendedName>
        <fullName evidence="3">DUF4817 domain-containing protein</fullName>
    </recommendedName>
</protein>
<evidence type="ECO:0000313" key="2">
    <source>
        <dbReference type="Proteomes" id="UP000078492"/>
    </source>
</evidence>
<dbReference type="Proteomes" id="UP000078492">
    <property type="component" value="Unassembled WGS sequence"/>
</dbReference>
<feature type="non-terminal residue" evidence="1">
    <location>
        <position position="1"/>
    </location>
</feature>
<proteinExistence type="predicted"/>